<proteinExistence type="predicted"/>
<dbReference type="Gene3D" id="3.30.360.10">
    <property type="entry name" value="Dihydrodipicolinate Reductase, domain 2"/>
    <property type="match status" value="1"/>
</dbReference>
<organism evidence="3 4">
    <name type="scientific">Ereboglobus luteus</name>
    <dbReference type="NCBI Taxonomy" id="1796921"/>
    <lineage>
        <taxon>Bacteria</taxon>
        <taxon>Pseudomonadati</taxon>
        <taxon>Verrucomicrobiota</taxon>
        <taxon>Opitutia</taxon>
        <taxon>Opitutales</taxon>
        <taxon>Opitutaceae</taxon>
        <taxon>Ereboglobus</taxon>
    </lineage>
</organism>
<dbReference type="InterPro" id="IPR036291">
    <property type="entry name" value="NAD(P)-bd_dom_sf"/>
</dbReference>
<dbReference type="OrthoDB" id="2530554at2"/>
<dbReference type="Pfam" id="PF01408">
    <property type="entry name" value="GFO_IDH_MocA"/>
    <property type="match status" value="1"/>
</dbReference>
<name>A0A2U8E3F4_9BACT</name>
<dbReference type="PANTHER" id="PTHR43708:SF8">
    <property type="entry name" value="OXIDOREDUCTASE"/>
    <property type="match status" value="1"/>
</dbReference>
<accession>A0A2U8E3F4</accession>
<evidence type="ECO:0000259" key="2">
    <source>
        <dbReference type="Pfam" id="PF22725"/>
    </source>
</evidence>
<evidence type="ECO:0000259" key="1">
    <source>
        <dbReference type="Pfam" id="PF01408"/>
    </source>
</evidence>
<sequence length="353" mass="38517">MPATPDTRIPLAMVGLNFGRHIVDQIVNGTGAPHLRLVALCDIDRSRAEAIAQKLPAGHPPVAIHTDIQDLLDDPAIPAIGLFTGPAGRAALIRRIINAGKDIITTKPFETDPDAALQVLREARTLGRVVHLNSPAPLPAPDIAQIQRWVREHDLGAPVAVRAEAHVSYREQPDGTWYDDPVKCPAAPIFRLGIYLINDLVQLFGPVAGTHVFQTRLFTKRPTADNAQLSLRFENGALGSIFASFCINDGDHYRNTLALNYENGTIYRNCGPERAGAKSELALVMASNRETNGRREIVARAEVSGGSGAYQWENFARAVRREIPADDPSLTTPEQIVAGLRVIQSMTQQFRLS</sequence>
<dbReference type="GO" id="GO:0000166">
    <property type="term" value="F:nucleotide binding"/>
    <property type="evidence" value="ECO:0007669"/>
    <property type="project" value="InterPro"/>
</dbReference>
<feature type="domain" description="Gfo/Idh/MocA-like oxidoreductase N-terminal" evidence="1">
    <location>
        <begin position="11"/>
        <end position="133"/>
    </location>
</feature>
<dbReference type="KEGG" id="elut:CKA38_08885"/>
<dbReference type="Gene3D" id="3.40.50.720">
    <property type="entry name" value="NAD(P)-binding Rossmann-like Domain"/>
    <property type="match status" value="1"/>
</dbReference>
<dbReference type="EMBL" id="CP023004">
    <property type="protein sequence ID" value="AWI09340.1"/>
    <property type="molecule type" value="Genomic_DNA"/>
</dbReference>
<evidence type="ECO:0008006" key="5">
    <source>
        <dbReference type="Google" id="ProtNLM"/>
    </source>
</evidence>
<dbReference type="InterPro" id="IPR055170">
    <property type="entry name" value="GFO_IDH_MocA-like_dom"/>
</dbReference>
<dbReference type="RefSeq" id="WP_108825151.1">
    <property type="nucleotide sequence ID" value="NZ_CP023004.1"/>
</dbReference>
<dbReference type="AlphaFoldDB" id="A0A2U8E3F4"/>
<dbReference type="Proteomes" id="UP000244896">
    <property type="component" value="Chromosome"/>
</dbReference>
<dbReference type="SUPFAM" id="SSF55347">
    <property type="entry name" value="Glyceraldehyde-3-phosphate dehydrogenase-like, C-terminal domain"/>
    <property type="match status" value="1"/>
</dbReference>
<keyword evidence="4" id="KW-1185">Reference proteome</keyword>
<evidence type="ECO:0000313" key="3">
    <source>
        <dbReference type="EMBL" id="AWI09340.1"/>
    </source>
</evidence>
<dbReference type="SUPFAM" id="SSF51735">
    <property type="entry name" value="NAD(P)-binding Rossmann-fold domains"/>
    <property type="match status" value="1"/>
</dbReference>
<feature type="domain" description="GFO/IDH/MocA-like oxidoreductase" evidence="2">
    <location>
        <begin position="144"/>
        <end position="266"/>
    </location>
</feature>
<dbReference type="Pfam" id="PF22725">
    <property type="entry name" value="GFO_IDH_MocA_C3"/>
    <property type="match status" value="1"/>
</dbReference>
<reference evidence="3 4" key="1">
    <citation type="journal article" date="2018" name="Syst. Appl. Microbiol.">
        <title>Ereboglobus luteus gen. nov. sp. nov. from cockroach guts, and new insights into the oxygen relationship of the genera Opitutus and Didymococcus (Verrucomicrobia: Opitutaceae).</title>
        <authorList>
            <person name="Tegtmeier D."/>
            <person name="Belitz A."/>
            <person name="Radek R."/>
            <person name="Heimerl T."/>
            <person name="Brune A."/>
        </authorList>
    </citation>
    <scope>NUCLEOTIDE SEQUENCE [LARGE SCALE GENOMIC DNA]</scope>
    <source>
        <strain evidence="3 4">Ho45</strain>
    </source>
</reference>
<protein>
    <recommendedName>
        <fullName evidence="5">Gfo/Idh/MocA-like oxidoreductase N-terminal domain-containing protein</fullName>
    </recommendedName>
</protein>
<evidence type="ECO:0000313" key="4">
    <source>
        <dbReference type="Proteomes" id="UP000244896"/>
    </source>
</evidence>
<dbReference type="InterPro" id="IPR000683">
    <property type="entry name" value="Gfo/Idh/MocA-like_OxRdtase_N"/>
</dbReference>
<dbReference type="InterPro" id="IPR051317">
    <property type="entry name" value="Gfo/Idh/MocA_oxidoreduct"/>
</dbReference>
<dbReference type="PANTHER" id="PTHR43708">
    <property type="entry name" value="CONSERVED EXPRESSED OXIDOREDUCTASE (EUROFUNG)"/>
    <property type="match status" value="1"/>
</dbReference>
<gene>
    <name evidence="3" type="ORF">CKA38_08885</name>
</gene>